<evidence type="ECO:0000313" key="1">
    <source>
        <dbReference type="EMBL" id="SPF69056.1"/>
    </source>
</evidence>
<dbReference type="Proteomes" id="UP000265962">
    <property type="component" value="Unassembled WGS sequence"/>
</dbReference>
<evidence type="ECO:0000313" key="2">
    <source>
        <dbReference type="Proteomes" id="UP000265962"/>
    </source>
</evidence>
<accession>A0A375I4N4</accession>
<keyword evidence="2" id="KW-1185">Reference proteome</keyword>
<proteinExistence type="predicted"/>
<organism evidence="1 2">
    <name type="scientific">Propionibacterium ruminifibrarum</name>
    <dbReference type="NCBI Taxonomy" id="1962131"/>
    <lineage>
        <taxon>Bacteria</taxon>
        <taxon>Bacillati</taxon>
        <taxon>Actinomycetota</taxon>
        <taxon>Actinomycetes</taxon>
        <taxon>Propionibacteriales</taxon>
        <taxon>Propionibacteriaceae</taxon>
        <taxon>Propionibacterium</taxon>
    </lineage>
</organism>
<reference evidence="2" key="1">
    <citation type="submission" date="2018-02" db="EMBL/GenBank/DDBJ databases">
        <authorList>
            <person name="Hornung B."/>
        </authorList>
    </citation>
    <scope>NUCLEOTIDE SEQUENCE [LARGE SCALE GENOMIC DNA]</scope>
</reference>
<dbReference type="AlphaFoldDB" id="A0A375I4N4"/>
<dbReference type="EMBL" id="OMOH01000008">
    <property type="protein sequence ID" value="SPF69056.1"/>
    <property type="molecule type" value="Genomic_DNA"/>
</dbReference>
<sequence length="50" mass="5593">MIMPSRKATEWFFQMLPVVRLTSLSTDTRIYSLMPDPAVVQENCTGVSGS</sequence>
<name>A0A375I4N4_9ACTN</name>
<gene>
    <name evidence="1" type="ORF">PROPJV5_2021</name>
</gene>
<protein>
    <submittedName>
        <fullName evidence="1">Uncharacterized protein</fullName>
    </submittedName>
</protein>